<dbReference type="Proteomes" id="UP000887116">
    <property type="component" value="Unassembled WGS sequence"/>
</dbReference>
<evidence type="ECO:0000313" key="2">
    <source>
        <dbReference type="Proteomes" id="UP000887116"/>
    </source>
</evidence>
<dbReference type="AlphaFoldDB" id="A0A8X6HDB3"/>
<comment type="caution">
    <text evidence="1">The sequence shown here is derived from an EMBL/GenBank/DDBJ whole genome shotgun (WGS) entry which is preliminary data.</text>
</comment>
<name>A0A8X6HDB3_TRICU</name>
<evidence type="ECO:0000313" key="1">
    <source>
        <dbReference type="EMBL" id="GFR21781.1"/>
    </source>
</evidence>
<organism evidence="1 2">
    <name type="scientific">Trichonephila clavata</name>
    <name type="common">Joro spider</name>
    <name type="synonym">Nephila clavata</name>
    <dbReference type="NCBI Taxonomy" id="2740835"/>
    <lineage>
        <taxon>Eukaryota</taxon>
        <taxon>Metazoa</taxon>
        <taxon>Ecdysozoa</taxon>
        <taxon>Arthropoda</taxon>
        <taxon>Chelicerata</taxon>
        <taxon>Arachnida</taxon>
        <taxon>Araneae</taxon>
        <taxon>Araneomorphae</taxon>
        <taxon>Entelegynae</taxon>
        <taxon>Araneoidea</taxon>
        <taxon>Nephilidae</taxon>
        <taxon>Trichonephila</taxon>
    </lineage>
</organism>
<proteinExistence type="predicted"/>
<keyword evidence="2" id="KW-1185">Reference proteome</keyword>
<sequence length="98" mass="11168">MVDCFQGMHTLRMTESKAFGSQHSPNRHVDHICGGGYSPRACLRLILEFTQHMLFKVRCPRTPDMPSIVHPSYKRTGFSETLMQASRRKSFPAQSPCL</sequence>
<gene>
    <name evidence="1" type="ORF">TNCT_717741</name>
</gene>
<reference evidence="1" key="1">
    <citation type="submission" date="2020-07" db="EMBL/GenBank/DDBJ databases">
        <title>Multicomponent nature underlies the extraordinary mechanical properties of spider dragline silk.</title>
        <authorList>
            <person name="Kono N."/>
            <person name="Nakamura H."/>
            <person name="Mori M."/>
            <person name="Yoshida Y."/>
            <person name="Ohtoshi R."/>
            <person name="Malay A.D."/>
            <person name="Moran D.A.P."/>
            <person name="Tomita M."/>
            <person name="Numata K."/>
            <person name="Arakawa K."/>
        </authorList>
    </citation>
    <scope>NUCLEOTIDE SEQUENCE</scope>
</reference>
<dbReference type="EMBL" id="BMAO01028066">
    <property type="protein sequence ID" value="GFR21781.1"/>
    <property type="molecule type" value="Genomic_DNA"/>
</dbReference>
<accession>A0A8X6HDB3</accession>
<dbReference type="OrthoDB" id="10325469at2759"/>
<protein>
    <submittedName>
        <fullName evidence="1">Uncharacterized protein</fullName>
    </submittedName>
</protein>